<sequence>MPPPCCHLLSLNISLPVVTSPSRYRRSSSHSPPITLPFCSPFPALKPFPLAAASSFPYSYQNPDRDQQRDPQPLVPQDDELVIGDCLVFEDGAFEDGDPFDPPSPSDEAGRPGRRRPAAAASTVETENLVPNKWKEAVEEINLTKKEKRRISHELKFGSRMERRKKSPVPDMEEYRTFREMKLAQLKPVVLDDPRKFPAVPPEQKGLSGGRVAPRNPRLGSDGGTLEDIREFFNSGKYVPRDVDDDKNPQGRRKLFTPEEKVLLNKRIPNLAEATSSKWLPLHSLAASGEFFLLDTLLKHNVDINGVDKDGLSAIHKAILCKKQAVINYLLRNSANPFIRDRDGATLMHYAVQTASSQTIKILLLYNVDINLADDNGWTPLHLAVQTQRTDIIRLLLIKGADKTIRNHDGLTPLDLCLYSGHNSRTCHLDDVVRQIQPSDPFISLIRGGPVHSSVASCHNLNQECRVS</sequence>
<gene>
    <name evidence="5" type="ORF">OPV22_004150</name>
</gene>
<feature type="repeat" description="ANK" evidence="3">
    <location>
        <begin position="343"/>
        <end position="375"/>
    </location>
</feature>
<evidence type="ECO:0008006" key="7">
    <source>
        <dbReference type="Google" id="ProtNLM"/>
    </source>
</evidence>
<comment type="caution">
    <text evidence="5">The sequence shown here is derived from an EMBL/GenBank/DDBJ whole genome shotgun (WGS) entry which is preliminary data.</text>
</comment>
<evidence type="ECO:0000256" key="1">
    <source>
        <dbReference type="ARBA" id="ARBA00022737"/>
    </source>
</evidence>
<evidence type="ECO:0000313" key="6">
    <source>
        <dbReference type="Proteomes" id="UP001222027"/>
    </source>
</evidence>
<proteinExistence type="predicted"/>
<dbReference type="InterPro" id="IPR002110">
    <property type="entry name" value="Ankyrin_rpt"/>
</dbReference>
<dbReference type="AlphaFoldDB" id="A0AAV8S2W6"/>
<feature type="region of interest" description="Disordered" evidence="4">
    <location>
        <begin position="57"/>
        <end position="77"/>
    </location>
</feature>
<feature type="repeat" description="ANK" evidence="3">
    <location>
        <begin position="376"/>
        <end position="408"/>
    </location>
</feature>
<dbReference type="PROSITE" id="PS50297">
    <property type="entry name" value="ANK_REP_REGION"/>
    <property type="match status" value="2"/>
</dbReference>
<keyword evidence="2 3" id="KW-0040">ANK repeat</keyword>
<dbReference type="PANTHER" id="PTHR24203">
    <property type="entry name" value="ANKYRIN REPEAT FAMILY PROTEIN"/>
    <property type="match status" value="1"/>
</dbReference>
<name>A0AAV8S2W6_ENSVE</name>
<dbReference type="InterPro" id="IPR036770">
    <property type="entry name" value="Ankyrin_rpt-contain_sf"/>
</dbReference>
<keyword evidence="6" id="KW-1185">Reference proteome</keyword>
<dbReference type="PROSITE" id="PS50088">
    <property type="entry name" value="ANK_REPEAT"/>
    <property type="match status" value="3"/>
</dbReference>
<dbReference type="SMART" id="SM00248">
    <property type="entry name" value="ANK"/>
    <property type="match status" value="5"/>
</dbReference>
<dbReference type="Gene3D" id="1.25.40.20">
    <property type="entry name" value="Ankyrin repeat-containing domain"/>
    <property type="match status" value="2"/>
</dbReference>
<organism evidence="5 6">
    <name type="scientific">Ensete ventricosum</name>
    <name type="common">Abyssinian banana</name>
    <name type="synonym">Musa ensete</name>
    <dbReference type="NCBI Taxonomy" id="4639"/>
    <lineage>
        <taxon>Eukaryota</taxon>
        <taxon>Viridiplantae</taxon>
        <taxon>Streptophyta</taxon>
        <taxon>Embryophyta</taxon>
        <taxon>Tracheophyta</taxon>
        <taxon>Spermatophyta</taxon>
        <taxon>Magnoliopsida</taxon>
        <taxon>Liliopsida</taxon>
        <taxon>Zingiberales</taxon>
        <taxon>Musaceae</taxon>
        <taxon>Ensete</taxon>
    </lineage>
</organism>
<feature type="region of interest" description="Disordered" evidence="4">
    <location>
        <begin position="94"/>
        <end position="126"/>
    </location>
</feature>
<evidence type="ECO:0000313" key="5">
    <source>
        <dbReference type="EMBL" id="KAJ8513716.1"/>
    </source>
</evidence>
<evidence type="ECO:0000256" key="2">
    <source>
        <dbReference type="ARBA" id="ARBA00023043"/>
    </source>
</evidence>
<protein>
    <recommendedName>
        <fullName evidence="7">Ankyrin repeat domain-containing protein, chloroplastic</fullName>
    </recommendedName>
</protein>
<dbReference type="SUPFAM" id="SSF48403">
    <property type="entry name" value="Ankyrin repeat"/>
    <property type="match status" value="1"/>
</dbReference>
<dbReference type="Proteomes" id="UP001222027">
    <property type="component" value="Unassembled WGS sequence"/>
</dbReference>
<feature type="repeat" description="ANK" evidence="3">
    <location>
        <begin position="310"/>
        <end position="342"/>
    </location>
</feature>
<dbReference type="Pfam" id="PF13637">
    <property type="entry name" value="Ank_4"/>
    <property type="match status" value="1"/>
</dbReference>
<dbReference type="FunFam" id="1.25.40.20:FF:000461">
    <property type="entry name" value="Ankyrin repeat domain-containing protein, chloroplastic"/>
    <property type="match status" value="1"/>
</dbReference>
<evidence type="ECO:0000256" key="3">
    <source>
        <dbReference type="PROSITE-ProRule" id="PRU00023"/>
    </source>
</evidence>
<keyword evidence="1" id="KW-0677">Repeat</keyword>
<dbReference type="EMBL" id="JAQQAF010000001">
    <property type="protein sequence ID" value="KAJ8513716.1"/>
    <property type="molecule type" value="Genomic_DNA"/>
</dbReference>
<evidence type="ECO:0000256" key="4">
    <source>
        <dbReference type="SAM" id="MobiDB-lite"/>
    </source>
</evidence>
<feature type="region of interest" description="Disordered" evidence="4">
    <location>
        <begin position="199"/>
        <end position="224"/>
    </location>
</feature>
<accession>A0AAV8S2W6</accession>
<dbReference type="PANTHER" id="PTHR24203:SF86">
    <property type="entry name" value="PROTEASOME 26S SUBUNIT, NON-ATPASE 10"/>
    <property type="match status" value="1"/>
</dbReference>
<dbReference type="Pfam" id="PF12796">
    <property type="entry name" value="Ank_2"/>
    <property type="match status" value="1"/>
</dbReference>
<reference evidence="5 6" key="1">
    <citation type="submission" date="2022-12" db="EMBL/GenBank/DDBJ databases">
        <title>Chromosome-scale assembly of the Ensete ventricosum genome.</title>
        <authorList>
            <person name="Dussert Y."/>
            <person name="Stocks J."/>
            <person name="Wendawek A."/>
            <person name="Woldeyes F."/>
            <person name="Nichols R.A."/>
            <person name="Borrell J.S."/>
        </authorList>
    </citation>
    <scope>NUCLEOTIDE SEQUENCE [LARGE SCALE GENOMIC DNA]</scope>
    <source>
        <strain evidence="6">cv. Maze</strain>
        <tissue evidence="5">Seeds</tissue>
    </source>
</reference>